<dbReference type="KEGG" id="dwu:DVJ83_02315"/>
<gene>
    <name evidence="1" type="ORF">DVJ83_02315</name>
</gene>
<protein>
    <submittedName>
        <fullName evidence="1">2'-5' RNA ligase family protein</fullName>
    </submittedName>
</protein>
<dbReference type="AlphaFoldDB" id="A0A345IER1"/>
<dbReference type="Gene3D" id="3.90.1140.10">
    <property type="entry name" value="Cyclic phosphodiesterase"/>
    <property type="match status" value="1"/>
</dbReference>
<name>A0A345IER1_9DEIO</name>
<sequence length="187" mass="19728">MSASLLLALLPPPELSERVRAFRDRHGIRDAAAVPHITVKARSGLDDLAGEVARAVAAKQTPVRVQVGGPRLFGNGSALYLAVHSPEAVRLHLALLDALPPARRFGSEGPQMTPHLSLALARRGVDLKALLLAAQAEFADLDAEGLTFTARTVTLMKKPGPGGFYAPVEEWPLGEGAYGEEGSTPVS</sequence>
<accession>A0A345IER1</accession>
<reference evidence="1 2" key="1">
    <citation type="submission" date="2018-07" db="EMBL/GenBank/DDBJ databases">
        <title>Complete Genome and Methylome Analysis of Deinococcus wulumuqiensis NEB 479.</title>
        <authorList>
            <person name="Fomenkov A."/>
            <person name="Luyten Y."/>
            <person name="Vincze T."/>
            <person name="Anton B.P."/>
            <person name="Clark T."/>
            <person name="Roberts R.J."/>
            <person name="Morgan R.D."/>
        </authorList>
    </citation>
    <scope>NUCLEOTIDE SEQUENCE [LARGE SCALE GENOMIC DNA]</scope>
    <source>
        <strain evidence="1 2">NEB 479</strain>
    </source>
</reference>
<dbReference type="InterPro" id="IPR009097">
    <property type="entry name" value="Cyclic_Pdiesterase"/>
</dbReference>
<dbReference type="SUPFAM" id="SSF55144">
    <property type="entry name" value="LigT-like"/>
    <property type="match status" value="1"/>
</dbReference>
<dbReference type="RefSeq" id="WP_114671239.1">
    <property type="nucleotide sequence ID" value="NZ_CP031158.1"/>
</dbReference>
<evidence type="ECO:0000313" key="1">
    <source>
        <dbReference type="EMBL" id="AXG98183.1"/>
    </source>
</evidence>
<evidence type="ECO:0000313" key="2">
    <source>
        <dbReference type="Proteomes" id="UP000253744"/>
    </source>
</evidence>
<keyword evidence="1" id="KW-0436">Ligase</keyword>
<dbReference type="EMBL" id="CP031158">
    <property type="protein sequence ID" value="AXG98183.1"/>
    <property type="molecule type" value="Genomic_DNA"/>
</dbReference>
<dbReference type="GO" id="GO:0016874">
    <property type="term" value="F:ligase activity"/>
    <property type="evidence" value="ECO:0007669"/>
    <property type="project" value="UniProtKB-KW"/>
</dbReference>
<dbReference type="STRING" id="1288484.GCA_000348665_01293"/>
<dbReference type="Proteomes" id="UP000253744">
    <property type="component" value="Chromosome"/>
</dbReference>
<proteinExistence type="predicted"/>
<dbReference type="Pfam" id="PF13563">
    <property type="entry name" value="2_5_RNA_ligase2"/>
    <property type="match status" value="1"/>
</dbReference>
<organism evidence="1 2">
    <name type="scientific">Deinococcus wulumuqiensis</name>
    <dbReference type="NCBI Taxonomy" id="980427"/>
    <lineage>
        <taxon>Bacteria</taxon>
        <taxon>Thermotogati</taxon>
        <taxon>Deinococcota</taxon>
        <taxon>Deinococci</taxon>
        <taxon>Deinococcales</taxon>
        <taxon>Deinococcaceae</taxon>
        <taxon>Deinococcus</taxon>
    </lineage>
</organism>